<feature type="compositionally biased region" description="Basic residues" evidence="6">
    <location>
        <begin position="1043"/>
        <end position="1057"/>
    </location>
</feature>
<dbReference type="InParanoid" id="A0A5N4AHA9"/>
<keyword evidence="2" id="KW-0812">Transmembrane</keyword>
<dbReference type="Pfam" id="PF08150">
    <property type="entry name" value="FerB"/>
    <property type="match status" value="1"/>
</dbReference>
<dbReference type="Proteomes" id="UP000327044">
    <property type="component" value="Unassembled WGS sequence"/>
</dbReference>
<dbReference type="InterPro" id="IPR012561">
    <property type="entry name" value="Ferlin_B-domain"/>
</dbReference>
<dbReference type="SUPFAM" id="SSF49562">
    <property type="entry name" value="C2 domain (Calcium/lipid-binding domain, CaLB)"/>
    <property type="match status" value="4"/>
</dbReference>
<dbReference type="PANTHER" id="PTHR12546:SF60">
    <property type="entry name" value="MISFIRE, ISOFORM F"/>
    <property type="match status" value="1"/>
</dbReference>
<keyword evidence="3" id="KW-0677">Repeat</keyword>
<dbReference type="InterPro" id="IPR035892">
    <property type="entry name" value="C2_domain_sf"/>
</dbReference>
<dbReference type="Pfam" id="PF00168">
    <property type="entry name" value="C2"/>
    <property type="match status" value="4"/>
</dbReference>
<dbReference type="CDD" id="cd04037">
    <property type="entry name" value="C2E_Ferlin"/>
    <property type="match status" value="1"/>
</dbReference>
<dbReference type="SMART" id="SM00239">
    <property type="entry name" value="C2"/>
    <property type="match status" value="4"/>
</dbReference>
<dbReference type="InterPro" id="IPR000008">
    <property type="entry name" value="C2_dom"/>
</dbReference>
<dbReference type="InterPro" id="IPR012968">
    <property type="entry name" value="FerIin_dom"/>
</dbReference>
<keyword evidence="4" id="KW-1133">Transmembrane helix</keyword>
<accession>A0A5N4AHA9</accession>
<proteinExistence type="predicted"/>
<feature type="domain" description="C2" evidence="7">
    <location>
        <begin position="1161"/>
        <end position="1277"/>
    </location>
</feature>
<dbReference type="GO" id="GO:0007009">
    <property type="term" value="P:plasma membrane organization"/>
    <property type="evidence" value="ECO:0007669"/>
    <property type="project" value="TreeGrafter"/>
</dbReference>
<dbReference type="InterPro" id="IPR037721">
    <property type="entry name" value="Ferlin"/>
</dbReference>
<feature type="domain" description="C2" evidence="7">
    <location>
        <begin position="624"/>
        <end position="755"/>
    </location>
</feature>
<evidence type="ECO:0000256" key="1">
    <source>
        <dbReference type="ARBA" id="ARBA00004167"/>
    </source>
</evidence>
<dbReference type="InterPro" id="IPR037724">
    <property type="entry name" value="C2E_Ferlin"/>
</dbReference>
<evidence type="ECO:0000256" key="4">
    <source>
        <dbReference type="ARBA" id="ARBA00022989"/>
    </source>
</evidence>
<name>A0A5N4AHA9_PHOPY</name>
<reference evidence="8 9" key="1">
    <citation type="journal article" date="2018" name="Elife">
        <title>Firefly genomes illuminate parallel origins of bioluminescence in beetles.</title>
        <authorList>
            <person name="Fallon T.R."/>
            <person name="Lower S.E."/>
            <person name="Chang C.H."/>
            <person name="Bessho-Uehara M."/>
            <person name="Martin G.J."/>
            <person name="Bewick A.J."/>
            <person name="Behringer M."/>
            <person name="Debat H.J."/>
            <person name="Wong I."/>
            <person name="Day J.C."/>
            <person name="Suvorov A."/>
            <person name="Silva C.J."/>
            <person name="Stanger-Hall K.F."/>
            <person name="Hall D.W."/>
            <person name="Schmitz R.J."/>
            <person name="Nelson D.R."/>
            <person name="Lewis S.M."/>
            <person name="Shigenobu S."/>
            <person name="Bybee S.M."/>
            <person name="Larracuente A.M."/>
            <person name="Oba Y."/>
            <person name="Weng J.K."/>
        </authorList>
    </citation>
    <scope>NUCLEOTIDE SEQUENCE [LARGE SCALE GENOMIC DNA]</scope>
    <source>
        <strain evidence="8">1611_PpyrPB1</strain>
        <tissue evidence="8">Whole body</tissue>
    </source>
</reference>
<dbReference type="PROSITE" id="PS50004">
    <property type="entry name" value="C2"/>
    <property type="match status" value="4"/>
</dbReference>
<sequence length="1442" mass="166535">MSKAEHFLINVTILEGRHWPLQNTDSAVNVRVGNKKRCTSICYGTDAPYFNEYFVFEFLETFENLLDYNITLTVFRPRKKCMPHKTIGYVTLDVATVWMQKDHQFYHKWAVVVPPYKEVNSKLCGFLKVDMGVIRRGEKFSIPVIDVRATDDIERNLLQSAGTAADRQKANYVFKVYRGEGLTKGKGLDLKYPKPIEKDPPNPLVEICFAGRKAKTSTKRRTTNPIWNESVVLPEYFPALCQRIKINIYHSDRCIKTLIASTCVDMRNISNDKDCGFLPTFGPGFLHFYTTTNKIEGYVGKILMSFATEIPTNVTRVYKNISLGHIAAVPESEMWRKEEIVLCAVIFNSNMIPKRHSTYPIRFEISFGHQMATSNQNAKAMNARTFPQVPSSANKIYWNVDYGPEKPCLFVKLLVPDLRHILYEQNRFTKLIGELKVKLERINNLASVQTTQNGVLENLLKDAFTFTTSTCKSFFDYLQVPKQNFVTDLKAHWNRSCQKELNEIIHTSSQTRTYDRNSIRTINELHFKLEQLLFTEETWPNVYVTMICSNKKVAFAKFPPNELIYSKTPEESGKFCGNLQSVFLQPIKADKCSCALDLLLWLDLEAQRVERFKQFLSKFELSNNFSDRGFPSYVQAKEVHNFQGRAHIYQGKFFFGADKSGLSDPFLRIIIGNQCLQTKVCQIVSQATLNPVWDQTLIIPRLLLYGTSDFIKSNPPLVIAEVFDKDLCNKAEFLGRCTFSPHIKLANHPYRPPDFPPKLVWHRVLRKQKTVGEILAAVELLEITGEDNMEIKAHDVVIRIPTDIKPNLVKYRLEVCFWGLRQLRKVNFVPVCKPKVVLECMYATLQTESAYAVRGCLNFRQPFQTLDVNLPEELYYIPPMCLKVFDCRSFGRFVLVGVQLVDMALFLTTLLTKVERERLLLQTPAPPNKRKPTQFLKTINFQGTQVTAHVNKGTSAKLQKGPRWKTPKFQHKKATTTTILNCFRKRQRSPDVERNQAKPSKKKRIAKVLYKILKGFFYAFCFVWKSKCRRKVPNCLKLRFGRSKTRSRSKPRARKRHVTDDNDNEDADWWTKYFASFEGVDVSKTRGNKLQVYENELEEQPEFKGFQDSLQVFQMHRDNLTGDDTVDEQNIKGILKASIHIYKHPPDDLQHYVTPTGHCLDKGVFQNFHSNDPLQFLLRVYCVKGINLRAKDYCGRSDPYIRVVLGNVTINDRANYIPRQVNPLFGRCFEMKGAFPQDHLLKVQVWDYDTISADDLIGETRIDIENRYYSKHRAGCGIPSDYHEGGYCLWRDSEKPTTILTNLCRGHNLPAPEYQANCVLIGSKQFHTTGKDGTLLGKETMALNVLRHWHEVPLIGFHLVPEHVETRSLYHYETPGIEQGKLQLWIDIFPFMDTQYPTAVNIAPRKPTSYELRVIIWNTEEVVLQEDDFFIGERMSDIYVKG</sequence>
<evidence type="ECO:0000256" key="6">
    <source>
        <dbReference type="SAM" id="MobiDB-lite"/>
    </source>
</evidence>
<evidence type="ECO:0000313" key="8">
    <source>
        <dbReference type="EMBL" id="KAB0796694.1"/>
    </source>
</evidence>
<protein>
    <recommendedName>
        <fullName evidence="7">C2 domain-containing protein</fullName>
    </recommendedName>
</protein>
<dbReference type="CDD" id="cd04017">
    <property type="entry name" value="C2D_Ferlin"/>
    <property type="match status" value="1"/>
</dbReference>
<dbReference type="SMART" id="SM01202">
    <property type="entry name" value="FerI"/>
    <property type="match status" value="1"/>
</dbReference>
<comment type="subcellular location">
    <subcellularLocation>
        <location evidence="1">Membrane</location>
        <topology evidence="1">Single-pass membrane protein</topology>
    </subcellularLocation>
</comment>
<keyword evidence="5" id="KW-0472">Membrane</keyword>
<feature type="domain" description="C2" evidence="7">
    <location>
        <begin position="1"/>
        <end position="110"/>
    </location>
</feature>
<feature type="domain" description="C2" evidence="7">
    <location>
        <begin position="149"/>
        <end position="279"/>
    </location>
</feature>
<feature type="region of interest" description="Disordered" evidence="6">
    <location>
        <begin position="1043"/>
        <end position="1062"/>
    </location>
</feature>
<gene>
    <name evidence="8" type="ORF">PPYR_10755</name>
</gene>
<dbReference type="GO" id="GO:0016020">
    <property type="term" value="C:membrane"/>
    <property type="evidence" value="ECO:0007669"/>
    <property type="project" value="UniProtKB-SubCell"/>
</dbReference>
<dbReference type="FunCoup" id="A0A5N4AHA9">
    <property type="interactions" value="42"/>
</dbReference>
<dbReference type="InterPro" id="IPR037723">
    <property type="entry name" value="C2D_Ferlin"/>
</dbReference>
<dbReference type="Pfam" id="PF22901">
    <property type="entry name" value="dsrm_Ferlin"/>
    <property type="match status" value="1"/>
</dbReference>
<organism evidence="8 9">
    <name type="scientific">Photinus pyralis</name>
    <name type="common">Common eastern firefly</name>
    <name type="synonym">Lampyris pyralis</name>
    <dbReference type="NCBI Taxonomy" id="7054"/>
    <lineage>
        <taxon>Eukaryota</taxon>
        <taxon>Metazoa</taxon>
        <taxon>Ecdysozoa</taxon>
        <taxon>Arthropoda</taxon>
        <taxon>Hexapoda</taxon>
        <taxon>Insecta</taxon>
        <taxon>Pterygota</taxon>
        <taxon>Neoptera</taxon>
        <taxon>Endopterygota</taxon>
        <taxon>Coleoptera</taxon>
        <taxon>Polyphaga</taxon>
        <taxon>Elateriformia</taxon>
        <taxon>Elateroidea</taxon>
        <taxon>Lampyridae</taxon>
        <taxon>Lampyrinae</taxon>
        <taxon>Photinus</taxon>
    </lineage>
</organism>
<keyword evidence="9" id="KW-1185">Reference proteome</keyword>
<evidence type="ECO:0000259" key="7">
    <source>
        <dbReference type="PROSITE" id="PS50004"/>
    </source>
</evidence>
<dbReference type="InterPro" id="IPR055072">
    <property type="entry name" value="Ferlin_DSRM"/>
</dbReference>
<dbReference type="EMBL" id="VVIM01000007">
    <property type="protein sequence ID" value="KAB0796694.1"/>
    <property type="molecule type" value="Genomic_DNA"/>
</dbReference>
<dbReference type="Gene3D" id="2.60.40.150">
    <property type="entry name" value="C2 domain"/>
    <property type="match status" value="4"/>
</dbReference>
<dbReference type="SMART" id="SM01201">
    <property type="entry name" value="FerB"/>
    <property type="match status" value="1"/>
</dbReference>
<evidence type="ECO:0000256" key="3">
    <source>
        <dbReference type="ARBA" id="ARBA00022737"/>
    </source>
</evidence>
<dbReference type="PANTHER" id="PTHR12546">
    <property type="entry name" value="FER-1-LIKE"/>
    <property type="match status" value="1"/>
</dbReference>
<comment type="caution">
    <text evidence="8">The sequence shown here is derived from an EMBL/GenBank/DDBJ whole genome shotgun (WGS) entry which is preliminary data.</text>
</comment>
<evidence type="ECO:0000313" key="9">
    <source>
        <dbReference type="Proteomes" id="UP000327044"/>
    </source>
</evidence>
<evidence type="ECO:0000256" key="5">
    <source>
        <dbReference type="ARBA" id="ARBA00023136"/>
    </source>
</evidence>
<evidence type="ECO:0000256" key="2">
    <source>
        <dbReference type="ARBA" id="ARBA00022692"/>
    </source>
</evidence>